<accession>A0A4V5MXV7</accession>
<feature type="domain" description="HTH araC/xylS-type" evidence="4">
    <location>
        <begin position="193"/>
        <end position="291"/>
    </location>
</feature>
<dbReference type="AlphaFoldDB" id="A0A4V5MXV7"/>
<dbReference type="InterPro" id="IPR018060">
    <property type="entry name" value="HTH_AraC"/>
</dbReference>
<gene>
    <name evidence="5" type="ORF">FA743_09995</name>
</gene>
<evidence type="ECO:0000313" key="6">
    <source>
        <dbReference type="Proteomes" id="UP000309747"/>
    </source>
</evidence>
<keyword evidence="3" id="KW-0804">Transcription</keyword>
<evidence type="ECO:0000259" key="4">
    <source>
        <dbReference type="PROSITE" id="PS01124"/>
    </source>
</evidence>
<dbReference type="GO" id="GO:0043565">
    <property type="term" value="F:sequence-specific DNA binding"/>
    <property type="evidence" value="ECO:0007669"/>
    <property type="project" value="InterPro"/>
</dbReference>
<evidence type="ECO:0000256" key="1">
    <source>
        <dbReference type="ARBA" id="ARBA00023015"/>
    </source>
</evidence>
<dbReference type="PANTHER" id="PTHR46796:SF14">
    <property type="entry name" value="TRANSCRIPTIONAL REGULATORY PROTEIN"/>
    <property type="match status" value="1"/>
</dbReference>
<dbReference type="Pfam" id="PF12833">
    <property type="entry name" value="HTH_18"/>
    <property type="match status" value="1"/>
</dbReference>
<dbReference type="PANTHER" id="PTHR46796">
    <property type="entry name" value="HTH-TYPE TRANSCRIPTIONAL ACTIVATOR RHAS-RELATED"/>
    <property type="match status" value="1"/>
</dbReference>
<dbReference type="OrthoDB" id="9793400at2"/>
<dbReference type="Proteomes" id="UP000309747">
    <property type="component" value="Unassembled WGS sequence"/>
</dbReference>
<name>A0A4V5MXV7_9RHOB</name>
<dbReference type="Gene3D" id="1.10.10.60">
    <property type="entry name" value="Homeodomain-like"/>
    <property type="match status" value="2"/>
</dbReference>
<evidence type="ECO:0000256" key="3">
    <source>
        <dbReference type="ARBA" id="ARBA00023163"/>
    </source>
</evidence>
<dbReference type="InterPro" id="IPR050204">
    <property type="entry name" value="AraC_XylS_family_regulators"/>
</dbReference>
<sequence>MTCQTAGIQTTRPVRWRGLNGIMGVCWEAEGRAGATGYYLSPDPRFVLFSADLGDRIGMANAPQGLDRDRRPMTRVVYVPAGMPLWTRFSAAHRFAHLDLHLHADRLRGLLQPLVGASVAEAAIRRPVEMRDLGGVELLVGLLADEIARPARHPAFAESLVAGIATGLLDLSAPGDELPTERALGGLTPAQMTRLTCRLRQARDGRLSVAQMAETVGLSESWFARAFKATTGTTPRQWQMDRRIARVRALMIESDLPLSDIAARAGFADQAHLTRSFRQVTGTTPAAWRRSQRPG</sequence>
<dbReference type="PROSITE" id="PS00041">
    <property type="entry name" value="HTH_ARAC_FAMILY_1"/>
    <property type="match status" value="1"/>
</dbReference>
<evidence type="ECO:0000313" key="5">
    <source>
        <dbReference type="EMBL" id="TJZ91858.1"/>
    </source>
</evidence>
<comment type="caution">
    <text evidence="5">The sequence shown here is derived from an EMBL/GenBank/DDBJ whole genome shotgun (WGS) entry which is preliminary data.</text>
</comment>
<evidence type="ECO:0000256" key="2">
    <source>
        <dbReference type="ARBA" id="ARBA00023125"/>
    </source>
</evidence>
<keyword evidence="6" id="KW-1185">Reference proteome</keyword>
<reference evidence="5 6" key="1">
    <citation type="submission" date="2019-04" db="EMBL/GenBank/DDBJ databases">
        <authorList>
            <person name="Li J."/>
        </authorList>
    </citation>
    <scope>NUCLEOTIDE SEQUENCE [LARGE SCALE GENOMIC DNA]</scope>
    <source>
        <strain evidence="5 6">KCTC 42687</strain>
    </source>
</reference>
<protein>
    <submittedName>
        <fullName evidence="5">Helix-turn-helix transcriptional regulator</fullName>
    </submittedName>
</protein>
<dbReference type="PROSITE" id="PS01124">
    <property type="entry name" value="HTH_ARAC_FAMILY_2"/>
    <property type="match status" value="1"/>
</dbReference>
<dbReference type="EMBL" id="SUNI01000007">
    <property type="protein sequence ID" value="TJZ91858.1"/>
    <property type="molecule type" value="Genomic_DNA"/>
</dbReference>
<dbReference type="SMART" id="SM00342">
    <property type="entry name" value="HTH_ARAC"/>
    <property type="match status" value="1"/>
</dbReference>
<proteinExistence type="predicted"/>
<keyword evidence="1" id="KW-0805">Transcription regulation</keyword>
<dbReference type="GO" id="GO:0003700">
    <property type="term" value="F:DNA-binding transcription factor activity"/>
    <property type="evidence" value="ECO:0007669"/>
    <property type="project" value="InterPro"/>
</dbReference>
<dbReference type="InterPro" id="IPR018062">
    <property type="entry name" value="HTH_AraC-typ_CS"/>
</dbReference>
<dbReference type="SUPFAM" id="SSF46689">
    <property type="entry name" value="Homeodomain-like"/>
    <property type="match status" value="2"/>
</dbReference>
<keyword evidence="2" id="KW-0238">DNA-binding</keyword>
<dbReference type="InterPro" id="IPR009057">
    <property type="entry name" value="Homeodomain-like_sf"/>
</dbReference>
<organism evidence="5 6">
    <name type="scientific">Paracoccus gahaiensis</name>
    <dbReference type="NCBI Taxonomy" id="1706839"/>
    <lineage>
        <taxon>Bacteria</taxon>
        <taxon>Pseudomonadati</taxon>
        <taxon>Pseudomonadota</taxon>
        <taxon>Alphaproteobacteria</taxon>
        <taxon>Rhodobacterales</taxon>
        <taxon>Paracoccaceae</taxon>
        <taxon>Paracoccus</taxon>
    </lineage>
</organism>